<sequence length="67" mass="7463">EQNASKRISGSGKMQAKFEKYQKNTDNGQFNQDQASTLPQKRHSDFGGRGGANKRFKRGNANNSFVV</sequence>
<feature type="non-terminal residue" evidence="2">
    <location>
        <position position="1"/>
    </location>
</feature>
<dbReference type="Proteomes" id="UP000663844">
    <property type="component" value="Unassembled WGS sequence"/>
</dbReference>
<feature type="compositionally biased region" description="Polar residues" evidence="1">
    <location>
        <begin position="24"/>
        <end position="39"/>
    </location>
</feature>
<gene>
    <name evidence="2" type="ORF">OXD698_LOCUS49901</name>
</gene>
<evidence type="ECO:0000313" key="3">
    <source>
        <dbReference type="Proteomes" id="UP000663844"/>
    </source>
</evidence>
<evidence type="ECO:0000256" key="1">
    <source>
        <dbReference type="SAM" id="MobiDB-lite"/>
    </source>
</evidence>
<organism evidence="2 3">
    <name type="scientific">Adineta steineri</name>
    <dbReference type="NCBI Taxonomy" id="433720"/>
    <lineage>
        <taxon>Eukaryota</taxon>
        <taxon>Metazoa</taxon>
        <taxon>Spiralia</taxon>
        <taxon>Gnathifera</taxon>
        <taxon>Rotifera</taxon>
        <taxon>Eurotatoria</taxon>
        <taxon>Bdelloidea</taxon>
        <taxon>Adinetida</taxon>
        <taxon>Adinetidae</taxon>
        <taxon>Adineta</taxon>
    </lineage>
</organism>
<name>A0A820MG78_9BILA</name>
<evidence type="ECO:0000313" key="2">
    <source>
        <dbReference type="EMBL" id="CAF4372157.1"/>
    </source>
</evidence>
<dbReference type="AlphaFoldDB" id="A0A820MG78"/>
<proteinExistence type="predicted"/>
<protein>
    <submittedName>
        <fullName evidence="2">Uncharacterized protein</fullName>
    </submittedName>
</protein>
<reference evidence="2" key="1">
    <citation type="submission" date="2021-02" db="EMBL/GenBank/DDBJ databases">
        <authorList>
            <person name="Nowell W R."/>
        </authorList>
    </citation>
    <scope>NUCLEOTIDE SEQUENCE</scope>
</reference>
<comment type="caution">
    <text evidence="2">The sequence shown here is derived from an EMBL/GenBank/DDBJ whole genome shotgun (WGS) entry which is preliminary data.</text>
</comment>
<feature type="region of interest" description="Disordered" evidence="1">
    <location>
        <begin position="1"/>
        <end position="67"/>
    </location>
</feature>
<dbReference type="EMBL" id="CAJOAZ010023085">
    <property type="protein sequence ID" value="CAF4372157.1"/>
    <property type="molecule type" value="Genomic_DNA"/>
</dbReference>
<accession>A0A820MG78</accession>